<evidence type="ECO:0000313" key="3">
    <source>
        <dbReference type="Proteomes" id="UP000094165"/>
    </source>
</evidence>
<proteinExistence type="predicted"/>
<comment type="caution">
    <text evidence="2">The sequence shown here is derived from an EMBL/GenBank/DDBJ whole genome shotgun (WGS) entry which is preliminary data.</text>
</comment>
<feature type="signal peptide" evidence="1">
    <location>
        <begin position="1"/>
        <end position="23"/>
    </location>
</feature>
<evidence type="ECO:0000313" key="2">
    <source>
        <dbReference type="EMBL" id="OEE74819.1"/>
    </source>
</evidence>
<keyword evidence="3" id="KW-1185">Reference proteome</keyword>
<dbReference type="EMBL" id="AJYW02000178">
    <property type="protein sequence ID" value="OEE74819.1"/>
    <property type="molecule type" value="Genomic_DNA"/>
</dbReference>
<protein>
    <submittedName>
        <fullName evidence="2">Uncharacterized protein</fullName>
    </submittedName>
</protein>
<feature type="chain" id="PRO_5009173360" evidence="1">
    <location>
        <begin position="24"/>
        <end position="161"/>
    </location>
</feature>
<accession>A0A1E5CWX8</accession>
<organism evidence="2 3">
    <name type="scientific">Vibrio genomosp. F6 str. FF-238</name>
    <dbReference type="NCBI Taxonomy" id="1191298"/>
    <lineage>
        <taxon>Bacteria</taxon>
        <taxon>Pseudomonadati</taxon>
        <taxon>Pseudomonadota</taxon>
        <taxon>Gammaproteobacteria</taxon>
        <taxon>Vibrionales</taxon>
        <taxon>Vibrionaceae</taxon>
        <taxon>Vibrio</taxon>
    </lineage>
</organism>
<sequence>MTMLKKMFIASMLTVAYAPSIYAGCDFFSNESVMLESKSSWCDSIANGVDMISSQVSTLGGLLEEEKMPNTYWAEWALRPEDEPILTQNISSNYIGLGIWMPDELAENENQMTTEEWLTNHGLQISIGLGEKKSGEPRMRFDYRWHEVYQGDVMMQIELPF</sequence>
<evidence type="ECO:0000256" key="1">
    <source>
        <dbReference type="SAM" id="SignalP"/>
    </source>
</evidence>
<dbReference type="AlphaFoldDB" id="A0A1E5CWX8"/>
<name>A0A1E5CWX8_9VIBR</name>
<keyword evidence="1" id="KW-0732">Signal</keyword>
<reference evidence="2 3" key="1">
    <citation type="journal article" date="2012" name="Science">
        <title>Ecological populations of bacteria act as socially cohesive units of antibiotic production and resistance.</title>
        <authorList>
            <person name="Cordero O.X."/>
            <person name="Wildschutte H."/>
            <person name="Kirkup B."/>
            <person name="Proehl S."/>
            <person name="Ngo L."/>
            <person name="Hussain F."/>
            <person name="Le Roux F."/>
            <person name="Mincer T."/>
            <person name="Polz M.F."/>
        </authorList>
    </citation>
    <scope>NUCLEOTIDE SEQUENCE [LARGE SCALE GENOMIC DNA]</scope>
    <source>
        <strain evidence="2 3">FF-238</strain>
    </source>
</reference>
<gene>
    <name evidence="2" type="ORF">A130_17705</name>
</gene>
<dbReference type="RefSeq" id="WP_017051673.1">
    <property type="nucleotide sequence ID" value="NZ_AJYW02000178.1"/>
</dbReference>
<dbReference type="Proteomes" id="UP000094165">
    <property type="component" value="Unassembled WGS sequence"/>
</dbReference>